<dbReference type="InterPro" id="IPR002347">
    <property type="entry name" value="SDR_fam"/>
</dbReference>
<evidence type="ECO:0000313" key="1">
    <source>
        <dbReference type="EMBL" id="SFC76935.1"/>
    </source>
</evidence>
<accession>A0A1I1LVB9</accession>
<dbReference type="AlphaFoldDB" id="A0A1I1LVB9"/>
<gene>
    <name evidence="1" type="ORF">SAMN05216167_102359</name>
</gene>
<dbReference type="Gene3D" id="3.40.50.720">
    <property type="entry name" value="NAD(P)-binding Rossmann-like Domain"/>
    <property type="match status" value="1"/>
</dbReference>
<dbReference type="STRING" id="662367.SAMN05216167_102359"/>
<sequence length="79" mass="8670">MWWSTFVPNKHKQMTTTKRKTALITGASGGIGYELATLFARDGIDLILVATCHQYRADALPPIITGDLYVRHASTIAGH</sequence>
<reference evidence="1 2" key="1">
    <citation type="submission" date="2016-10" db="EMBL/GenBank/DDBJ databases">
        <authorList>
            <person name="de Groot N.N."/>
        </authorList>
    </citation>
    <scope>NUCLEOTIDE SEQUENCE [LARGE SCALE GENOMIC DNA]</scope>
    <source>
        <strain evidence="1 2">DSM 26130</strain>
    </source>
</reference>
<dbReference type="EMBL" id="FOLQ01000002">
    <property type="protein sequence ID" value="SFC76935.1"/>
    <property type="molecule type" value="Genomic_DNA"/>
</dbReference>
<dbReference type="Proteomes" id="UP000198598">
    <property type="component" value="Unassembled WGS sequence"/>
</dbReference>
<protein>
    <submittedName>
        <fullName evidence="1">Short chain dehydrogenase</fullName>
    </submittedName>
</protein>
<dbReference type="Pfam" id="PF00106">
    <property type="entry name" value="adh_short"/>
    <property type="match status" value="1"/>
</dbReference>
<proteinExistence type="predicted"/>
<dbReference type="SUPFAM" id="SSF51735">
    <property type="entry name" value="NAD(P)-binding Rossmann-fold domains"/>
    <property type="match status" value="1"/>
</dbReference>
<name>A0A1I1LVB9_9BACT</name>
<keyword evidence="2" id="KW-1185">Reference proteome</keyword>
<dbReference type="InterPro" id="IPR036291">
    <property type="entry name" value="NAD(P)-bd_dom_sf"/>
</dbReference>
<organism evidence="1 2">
    <name type="scientific">Spirosoma endophyticum</name>
    <dbReference type="NCBI Taxonomy" id="662367"/>
    <lineage>
        <taxon>Bacteria</taxon>
        <taxon>Pseudomonadati</taxon>
        <taxon>Bacteroidota</taxon>
        <taxon>Cytophagia</taxon>
        <taxon>Cytophagales</taxon>
        <taxon>Cytophagaceae</taxon>
        <taxon>Spirosoma</taxon>
    </lineage>
</organism>
<evidence type="ECO:0000313" key="2">
    <source>
        <dbReference type="Proteomes" id="UP000198598"/>
    </source>
</evidence>